<protein>
    <submittedName>
        <fullName evidence="1">Redoxin domain-containing protein</fullName>
    </submittedName>
</protein>
<dbReference type="EMBL" id="JADEYP010000019">
    <property type="protein sequence ID" value="MCA5005657.1"/>
    <property type="molecule type" value="Genomic_DNA"/>
</dbReference>
<dbReference type="PANTHER" id="PTHR42852">
    <property type="entry name" value="THIOL:DISULFIDE INTERCHANGE PROTEIN DSBE"/>
    <property type="match status" value="1"/>
</dbReference>
<dbReference type="InterPro" id="IPR050553">
    <property type="entry name" value="Thioredoxin_ResA/DsbE_sf"/>
</dbReference>
<dbReference type="RefSeq" id="WP_225553599.1">
    <property type="nucleotide sequence ID" value="NZ_JADEYP010000019.1"/>
</dbReference>
<accession>A0ABS7Z7U1</accession>
<dbReference type="Proteomes" id="UP001165302">
    <property type="component" value="Unassembled WGS sequence"/>
</dbReference>
<reference evidence="1" key="1">
    <citation type="submission" date="2020-10" db="EMBL/GenBank/DDBJ databases">
        <authorList>
            <person name="Lu T."/>
            <person name="Wang Q."/>
            <person name="Han X."/>
        </authorList>
    </citation>
    <scope>NUCLEOTIDE SEQUENCE</scope>
    <source>
        <strain evidence="1">WQ 366</strain>
    </source>
</reference>
<gene>
    <name evidence="1" type="ORF">IPZ78_10880</name>
</gene>
<dbReference type="SUPFAM" id="SSF52833">
    <property type="entry name" value="Thioredoxin-like"/>
    <property type="match status" value="1"/>
</dbReference>
<comment type="caution">
    <text evidence="1">The sequence shown here is derived from an EMBL/GenBank/DDBJ whole genome shotgun (WGS) entry which is preliminary data.</text>
</comment>
<dbReference type="InterPro" id="IPR036249">
    <property type="entry name" value="Thioredoxin-like_sf"/>
</dbReference>
<proteinExistence type="predicted"/>
<sequence length="249" mass="29552">MKNFYWAGSEMPQGQSYARLIIQNKITPKTNLLPSEHEESEGEELTSDEKNSYASYLASIIYDYQLKYVSIFLLTFLSMLKFDFAYAQETTKSEIVPLQIGQKVPEEFWTKEHLFYINCDTVRKSLEEHKGKMVVLDFWMTGCMPCLLHQKEINRFKEKYPDELYIVMINSLKTKENYKKIHSFASSDRYKSLNLGMLNSIIEDNYLQMMFPYRSYPSYFWINESGILQTHTYRNLLDPNYQPPFILNK</sequence>
<dbReference type="Gene3D" id="3.40.30.10">
    <property type="entry name" value="Glutaredoxin"/>
    <property type="match status" value="1"/>
</dbReference>
<keyword evidence="2" id="KW-1185">Reference proteome</keyword>
<name>A0ABS7Z7U1_9SPHI</name>
<dbReference type="PANTHER" id="PTHR42852:SF17">
    <property type="entry name" value="THIOREDOXIN-LIKE PROTEIN HI_1115"/>
    <property type="match status" value="1"/>
</dbReference>
<organism evidence="1 2">
    <name type="scientific">Sphingobacterium bovistauri</name>
    <dbReference type="NCBI Taxonomy" id="2781959"/>
    <lineage>
        <taxon>Bacteria</taxon>
        <taxon>Pseudomonadati</taxon>
        <taxon>Bacteroidota</taxon>
        <taxon>Sphingobacteriia</taxon>
        <taxon>Sphingobacteriales</taxon>
        <taxon>Sphingobacteriaceae</taxon>
        <taxon>Sphingobacterium</taxon>
    </lineage>
</organism>
<evidence type="ECO:0000313" key="2">
    <source>
        <dbReference type="Proteomes" id="UP001165302"/>
    </source>
</evidence>
<evidence type="ECO:0000313" key="1">
    <source>
        <dbReference type="EMBL" id="MCA5005657.1"/>
    </source>
</evidence>